<dbReference type="GO" id="GO:0019441">
    <property type="term" value="P:L-tryptophan catabolic process to kynurenine"/>
    <property type="evidence" value="ECO:0007669"/>
    <property type="project" value="TreeGrafter"/>
</dbReference>
<dbReference type="Pfam" id="PF22580">
    <property type="entry name" value="KYNU_C"/>
    <property type="match status" value="1"/>
</dbReference>
<dbReference type="EMBL" id="MU853225">
    <property type="protein sequence ID" value="KAK4125652.1"/>
    <property type="molecule type" value="Genomic_DNA"/>
</dbReference>
<reference evidence="7" key="2">
    <citation type="submission" date="2023-05" db="EMBL/GenBank/DDBJ databases">
        <authorList>
            <consortium name="Lawrence Berkeley National Laboratory"/>
            <person name="Steindorff A."/>
            <person name="Hensen N."/>
            <person name="Bonometti L."/>
            <person name="Westerberg I."/>
            <person name="Brannstrom I.O."/>
            <person name="Guillou S."/>
            <person name="Cros-Aarteil S."/>
            <person name="Calhoun S."/>
            <person name="Haridas S."/>
            <person name="Kuo A."/>
            <person name="Mondo S."/>
            <person name="Pangilinan J."/>
            <person name="Riley R."/>
            <person name="Labutti K."/>
            <person name="Andreopoulos B."/>
            <person name="Lipzen A."/>
            <person name="Chen C."/>
            <person name="Yanf M."/>
            <person name="Daum C."/>
            <person name="Ng V."/>
            <person name="Clum A."/>
            <person name="Ohm R."/>
            <person name="Martin F."/>
            <person name="Silar P."/>
            <person name="Natvig D."/>
            <person name="Lalanne C."/>
            <person name="Gautier V."/>
            <person name="Ament-Velasquez S.L."/>
            <person name="Kruys A."/>
            <person name="Hutchinson M.I."/>
            <person name="Powell A.J."/>
            <person name="Barry K."/>
            <person name="Miller A.N."/>
            <person name="Grigoriev I.V."/>
            <person name="Debuchy R."/>
            <person name="Gladieux P."/>
            <person name="Thoren M.H."/>
            <person name="Johannesson H."/>
        </authorList>
    </citation>
    <scope>NUCLEOTIDE SEQUENCE</scope>
    <source>
        <strain evidence="7">CBS 731.68</strain>
    </source>
</reference>
<evidence type="ECO:0000256" key="4">
    <source>
        <dbReference type="ARBA" id="ARBA00022898"/>
    </source>
</evidence>
<dbReference type="GeneID" id="87834178"/>
<dbReference type="SUPFAM" id="SSF53383">
    <property type="entry name" value="PLP-dependent transferases"/>
    <property type="match status" value="1"/>
</dbReference>
<evidence type="ECO:0000256" key="5">
    <source>
        <dbReference type="ARBA" id="ARBA00083597"/>
    </source>
</evidence>
<accession>A0AAN6U3F5</accession>
<dbReference type="InterPro" id="IPR000192">
    <property type="entry name" value="Aminotrans_V_dom"/>
</dbReference>
<proteinExistence type="inferred from homology"/>
<feature type="non-terminal residue" evidence="7">
    <location>
        <position position="1"/>
    </location>
</feature>
<reference evidence="7" key="1">
    <citation type="journal article" date="2023" name="Mol. Phylogenet. Evol.">
        <title>Genome-scale phylogeny and comparative genomics of the fungal order Sordariales.</title>
        <authorList>
            <person name="Hensen N."/>
            <person name="Bonometti L."/>
            <person name="Westerberg I."/>
            <person name="Brannstrom I.O."/>
            <person name="Guillou S."/>
            <person name="Cros-Aarteil S."/>
            <person name="Calhoun S."/>
            <person name="Haridas S."/>
            <person name="Kuo A."/>
            <person name="Mondo S."/>
            <person name="Pangilinan J."/>
            <person name="Riley R."/>
            <person name="LaButti K."/>
            <person name="Andreopoulos B."/>
            <person name="Lipzen A."/>
            <person name="Chen C."/>
            <person name="Yan M."/>
            <person name="Daum C."/>
            <person name="Ng V."/>
            <person name="Clum A."/>
            <person name="Steindorff A."/>
            <person name="Ohm R.A."/>
            <person name="Martin F."/>
            <person name="Silar P."/>
            <person name="Natvig D.O."/>
            <person name="Lalanne C."/>
            <person name="Gautier V."/>
            <person name="Ament-Velasquez S.L."/>
            <person name="Kruys A."/>
            <person name="Hutchinson M.I."/>
            <person name="Powell A.J."/>
            <person name="Barry K."/>
            <person name="Miller A.N."/>
            <person name="Grigoriev I.V."/>
            <person name="Debuchy R."/>
            <person name="Gladieux P."/>
            <person name="Hiltunen Thoren M."/>
            <person name="Johannesson H."/>
        </authorList>
    </citation>
    <scope>NUCLEOTIDE SEQUENCE</scope>
    <source>
        <strain evidence="7">CBS 731.68</strain>
    </source>
</reference>
<evidence type="ECO:0000313" key="8">
    <source>
        <dbReference type="Proteomes" id="UP001302602"/>
    </source>
</evidence>
<protein>
    <recommendedName>
        <fullName evidence="5">Abnormal fluorescence under UV illumination</fullName>
    </recommendedName>
</protein>
<gene>
    <name evidence="7" type="ORF">N657DRAFT_708579</name>
</gene>
<keyword evidence="3" id="KW-0378">Hydrolase</keyword>
<dbReference type="FunFam" id="3.40.640.10:FF:000031">
    <property type="entry name" value="Kynureninase"/>
    <property type="match status" value="1"/>
</dbReference>
<dbReference type="HAMAP" id="MF_01970">
    <property type="entry name" value="Kynureninase"/>
    <property type="match status" value="1"/>
</dbReference>
<dbReference type="GO" id="GO:0043420">
    <property type="term" value="P:anthranilate metabolic process"/>
    <property type="evidence" value="ECO:0007669"/>
    <property type="project" value="TreeGrafter"/>
</dbReference>
<dbReference type="Gene3D" id="3.90.1150.10">
    <property type="entry name" value="Aspartate Aminotransferase, domain 1"/>
    <property type="match status" value="1"/>
</dbReference>
<dbReference type="GO" id="GO:0009435">
    <property type="term" value="P:NAD+ biosynthetic process"/>
    <property type="evidence" value="ECO:0007669"/>
    <property type="project" value="InterPro"/>
</dbReference>
<dbReference type="RefSeq" id="XP_062649423.1">
    <property type="nucleotide sequence ID" value="XM_062797406.1"/>
</dbReference>
<dbReference type="NCBIfam" id="TIGR01814">
    <property type="entry name" value="kynureninase"/>
    <property type="match status" value="1"/>
</dbReference>
<dbReference type="Proteomes" id="UP001302602">
    <property type="component" value="Unassembled WGS sequence"/>
</dbReference>
<dbReference type="InterPro" id="IPR015422">
    <property type="entry name" value="PyrdxlP-dep_Trfase_small"/>
</dbReference>
<dbReference type="InterPro" id="IPR010111">
    <property type="entry name" value="Kynureninase"/>
</dbReference>
<dbReference type="Gene3D" id="3.40.640.10">
    <property type="entry name" value="Type I PLP-dependent aspartate aminotransferase-like (Major domain)"/>
    <property type="match status" value="1"/>
</dbReference>
<dbReference type="InterPro" id="IPR015424">
    <property type="entry name" value="PyrdxlP-dep_Trfase"/>
</dbReference>
<dbReference type="PANTHER" id="PTHR14084:SF2">
    <property type="entry name" value="KYNURENINASE 2"/>
    <property type="match status" value="1"/>
</dbReference>
<keyword evidence="4" id="KW-0663">Pyridoxal phosphate</keyword>
<sequence>FPPDAKVHRLREAAGCPRQTRAIRSDFNIPTKASLKKRALNGSIPEYGVSQSNGDMDDDAPSIYFVGNSLGAQPKCTRTKLETWVSVGVNGHFTPLESSPLTAWQDMAADCAQQSLDLLGAASPGEVIYMNTLTVNLHLMMASLYRPTEKQHKIIAQWKPFPSDSYAIASHLQWHGLSPSTSLIEIHPDNSQAMSISTEHILRVIDEHADKTALLVLPGIQYYTGQLFDIPRITALAHAAGIPQVGWDLAHAVGNVELSLHDWSVDFAVWCTYKYLNSGPGAIAGMLVYERHHHIAPASSDSDSLGYRHRLAGWYGADKSVRFNMEKEFRPAEGAHGWQVSNPSAVELACVRAALGVFRRTSMRELRDTAVVLTGYFEWFLNGLVEDKVGMGEDVQPAFRIITPGDPLERGLQLSLLLRSGLLGKVSERLAEGGVVVDVRKPDVIRVASVPMYCRFQDVWGSVEVFKKLSKKPDRPHHREAKISQAASRYANTFHCKPLTLRNSS</sequence>
<dbReference type="GO" id="GO:0030170">
    <property type="term" value="F:pyridoxal phosphate binding"/>
    <property type="evidence" value="ECO:0007669"/>
    <property type="project" value="InterPro"/>
</dbReference>
<evidence type="ECO:0000256" key="3">
    <source>
        <dbReference type="ARBA" id="ARBA00022801"/>
    </source>
</evidence>
<feature type="domain" description="Aminotransferase class V" evidence="6">
    <location>
        <begin position="116"/>
        <end position="280"/>
    </location>
</feature>
<dbReference type="GO" id="GO:0030429">
    <property type="term" value="F:kynureninase activity"/>
    <property type="evidence" value="ECO:0007669"/>
    <property type="project" value="InterPro"/>
</dbReference>
<name>A0AAN6U3F5_9PEZI</name>
<dbReference type="PIRSF" id="PIRSF038800">
    <property type="entry name" value="KYNU"/>
    <property type="match status" value="1"/>
</dbReference>
<evidence type="ECO:0000256" key="1">
    <source>
        <dbReference type="ARBA" id="ARBA00022490"/>
    </source>
</evidence>
<evidence type="ECO:0000256" key="2">
    <source>
        <dbReference type="ARBA" id="ARBA00022642"/>
    </source>
</evidence>
<keyword evidence="8" id="KW-1185">Reference proteome</keyword>
<organism evidence="7 8">
    <name type="scientific">Parathielavia appendiculata</name>
    <dbReference type="NCBI Taxonomy" id="2587402"/>
    <lineage>
        <taxon>Eukaryota</taxon>
        <taxon>Fungi</taxon>
        <taxon>Dikarya</taxon>
        <taxon>Ascomycota</taxon>
        <taxon>Pezizomycotina</taxon>
        <taxon>Sordariomycetes</taxon>
        <taxon>Sordariomycetidae</taxon>
        <taxon>Sordariales</taxon>
        <taxon>Chaetomiaceae</taxon>
        <taxon>Parathielavia</taxon>
    </lineage>
</organism>
<evidence type="ECO:0000259" key="6">
    <source>
        <dbReference type="Pfam" id="PF00266"/>
    </source>
</evidence>
<evidence type="ECO:0000313" key="7">
    <source>
        <dbReference type="EMBL" id="KAK4125652.1"/>
    </source>
</evidence>
<dbReference type="GO" id="GO:0005737">
    <property type="term" value="C:cytoplasm"/>
    <property type="evidence" value="ECO:0007669"/>
    <property type="project" value="InterPro"/>
</dbReference>
<keyword evidence="2" id="KW-0662">Pyridine nucleotide biosynthesis</keyword>
<dbReference type="AlphaFoldDB" id="A0AAN6U3F5"/>
<dbReference type="InterPro" id="IPR015421">
    <property type="entry name" value="PyrdxlP-dep_Trfase_major"/>
</dbReference>
<keyword evidence="1" id="KW-0963">Cytoplasm</keyword>
<comment type="caution">
    <text evidence="7">The sequence shown here is derived from an EMBL/GenBank/DDBJ whole genome shotgun (WGS) entry which is preliminary data.</text>
</comment>
<dbReference type="Pfam" id="PF00266">
    <property type="entry name" value="Aminotran_5"/>
    <property type="match status" value="1"/>
</dbReference>
<dbReference type="PANTHER" id="PTHR14084">
    <property type="entry name" value="KYNURENINASE"/>
    <property type="match status" value="1"/>
</dbReference>